<dbReference type="SUPFAM" id="SSF52540">
    <property type="entry name" value="P-loop containing nucleoside triphosphate hydrolases"/>
    <property type="match status" value="1"/>
</dbReference>
<evidence type="ECO:0000259" key="4">
    <source>
        <dbReference type="Pfam" id="PF00685"/>
    </source>
</evidence>
<keyword evidence="6" id="KW-1185">Reference proteome</keyword>
<dbReference type="Gene3D" id="3.40.50.300">
    <property type="entry name" value="P-loop containing nucleotide triphosphate hydrolases"/>
    <property type="match status" value="1"/>
</dbReference>
<dbReference type="Proteomes" id="UP001396334">
    <property type="component" value="Unassembled WGS sequence"/>
</dbReference>
<organism evidence="5 6">
    <name type="scientific">Hibiscus sabdariffa</name>
    <name type="common">roselle</name>
    <dbReference type="NCBI Taxonomy" id="183260"/>
    <lineage>
        <taxon>Eukaryota</taxon>
        <taxon>Viridiplantae</taxon>
        <taxon>Streptophyta</taxon>
        <taxon>Embryophyta</taxon>
        <taxon>Tracheophyta</taxon>
        <taxon>Spermatophyta</taxon>
        <taxon>Magnoliopsida</taxon>
        <taxon>eudicotyledons</taxon>
        <taxon>Gunneridae</taxon>
        <taxon>Pentapetalae</taxon>
        <taxon>rosids</taxon>
        <taxon>malvids</taxon>
        <taxon>Malvales</taxon>
        <taxon>Malvaceae</taxon>
        <taxon>Malvoideae</taxon>
        <taxon>Hibiscus</taxon>
    </lineage>
</organism>
<comment type="similarity">
    <text evidence="1 3">Belongs to the sulfotransferase 1 family.</text>
</comment>
<feature type="domain" description="Sulfotransferase" evidence="4">
    <location>
        <begin position="55"/>
        <end position="133"/>
    </location>
</feature>
<comment type="caution">
    <text evidence="5">The sequence shown here is derived from an EMBL/GenBank/DDBJ whole genome shotgun (WGS) entry which is preliminary data.</text>
</comment>
<accession>A0ABR2QWL3</accession>
<protein>
    <recommendedName>
        <fullName evidence="3">Sulfotransferase</fullName>
        <ecNumber evidence="3">2.8.2.-</ecNumber>
    </recommendedName>
</protein>
<name>A0ABR2QWL3_9ROSI</name>
<evidence type="ECO:0000256" key="1">
    <source>
        <dbReference type="ARBA" id="ARBA00005771"/>
    </source>
</evidence>
<dbReference type="EC" id="2.8.2.-" evidence="3"/>
<reference evidence="5 6" key="1">
    <citation type="journal article" date="2024" name="G3 (Bethesda)">
        <title>Genome assembly of Hibiscus sabdariffa L. provides insights into metabolisms of medicinal natural products.</title>
        <authorList>
            <person name="Kim T."/>
        </authorList>
    </citation>
    <scope>NUCLEOTIDE SEQUENCE [LARGE SCALE GENOMIC DNA]</scope>
    <source>
        <strain evidence="5">TK-2024</strain>
        <tissue evidence="5">Old leaves</tissue>
    </source>
</reference>
<dbReference type="PANTHER" id="PTHR11783">
    <property type="entry name" value="SULFOTRANSFERASE SULT"/>
    <property type="match status" value="1"/>
</dbReference>
<evidence type="ECO:0000256" key="3">
    <source>
        <dbReference type="RuleBase" id="RU361155"/>
    </source>
</evidence>
<keyword evidence="2 3" id="KW-0808">Transferase</keyword>
<sequence length="147" mass="16479">MEISFPAAVSTLLGELPKEIWCGLDLYNLEGFWYANSLIPAIMAARSSVRAIDCDVFLTSSMKTGTTWLKATIPTIMNPVGRTNDDSQGTLLKHHPNALTPSLEVQLFKENPNPDLLDMPCPRLFRTHVPYPLPRSLRVLVWDLDID</sequence>
<evidence type="ECO:0000313" key="6">
    <source>
        <dbReference type="Proteomes" id="UP001396334"/>
    </source>
</evidence>
<dbReference type="Pfam" id="PF00685">
    <property type="entry name" value="Sulfotransfer_1"/>
    <property type="match status" value="1"/>
</dbReference>
<proteinExistence type="inferred from homology"/>
<dbReference type="EMBL" id="JBBPBN010000030">
    <property type="protein sequence ID" value="KAK9004837.1"/>
    <property type="molecule type" value="Genomic_DNA"/>
</dbReference>
<gene>
    <name evidence="5" type="ORF">V6N11_042291</name>
</gene>
<dbReference type="InterPro" id="IPR000863">
    <property type="entry name" value="Sulfotransferase_dom"/>
</dbReference>
<evidence type="ECO:0000313" key="5">
    <source>
        <dbReference type="EMBL" id="KAK9004837.1"/>
    </source>
</evidence>
<evidence type="ECO:0000256" key="2">
    <source>
        <dbReference type="ARBA" id="ARBA00022679"/>
    </source>
</evidence>
<dbReference type="InterPro" id="IPR027417">
    <property type="entry name" value="P-loop_NTPase"/>
</dbReference>